<keyword evidence="10" id="KW-0436">Ligase</keyword>
<comment type="similarity">
    <text evidence="3 9">Belongs to the CobD/CbiB family.</text>
</comment>
<name>A0A7W6BXQ5_9HYPH</name>
<keyword evidence="6 9" id="KW-0812">Transmembrane</keyword>
<protein>
    <recommendedName>
        <fullName evidence="9">Cobalamin biosynthesis protein CobD</fullName>
    </recommendedName>
</protein>
<keyword evidence="4 9" id="KW-1003">Cell membrane</keyword>
<keyword evidence="8 9" id="KW-0472">Membrane</keyword>
<evidence type="ECO:0000256" key="1">
    <source>
        <dbReference type="ARBA" id="ARBA00004651"/>
    </source>
</evidence>
<dbReference type="OrthoDB" id="9811967at2"/>
<comment type="subcellular location">
    <subcellularLocation>
        <location evidence="1 9">Cell membrane</location>
        <topology evidence="1 9">Multi-pass membrane protein</topology>
    </subcellularLocation>
</comment>
<organism evidence="10 11">
    <name type="scientific">Aureimonas phyllosphaerae</name>
    <dbReference type="NCBI Taxonomy" id="1166078"/>
    <lineage>
        <taxon>Bacteria</taxon>
        <taxon>Pseudomonadati</taxon>
        <taxon>Pseudomonadota</taxon>
        <taxon>Alphaproteobacteria</taxon>
        <taxon>Hyphomicrobiales</taxon>
        <taxon>Aurantimonadaceae</taxon>
        <taxon>Aureimonas</taxon>
    </lineage>
</organism>
<feature type="transmembrane region" description="Helical" evidence="9">
    <location>
        <begin position="83"/>
        <end position="100"/>
    </location>
</feature>
<feature type="transmembrane region" description="Helical" evidence="9">
    <location>
        <begin position="211"/>
        <end position="229"/>
    </location>
</feature>
<dbReference type="GO" id="GO:0005886">
    <property type="term" value="C:plasma membrane"/>
    <property type="evidence" value="ECO:0007669"/>
    <property type="project" value="UniProtKB-SubCell"/>
</dbReference>
<evidence type="ECO:0000256" key="5">
    <source>
        <dbReference type="ARBA" id="ARBA00022573"/>
    </source>
</evidence>
<feature type="transmembrane region" description="Helical" evidence="9">
    <location>
        <begin position="56"/>
        <end position="77"/>
    </location>
</feature>
<evidence type="ECO:0000256" key="3">
    <source>
        <dbReference type="ARBA" id="ARBA00006263"/>
    </source>
</evidence>
<evidence type="ECO:0000256" key="2">
    <source>
        <dbReference type="ARBA" id="ARBA00004953"/>
    </source>
</evidence>
<sequence>MSGALAALALAIDRLVGDPDAVWRRVPHPVAGFGALIAAADRTFNRPHWPDGVRRLAGLASILVLLMLAALLGHAIHLVLAPLGWPGLVLEAALASILLAQKSLSDHVRRVAEALDREGLPAGRKAVSMIVGRDPQALDEAGVSRAAIESLAENASDGVVAPLFFLALFGLPGLVAYKMLNTADSMIGHLSERHRAFGRAAARLDDLANLVPARLTAAVFAAVAGMILGRRAAGRAVRAALADGPRHRSPNAGWPEAAVAGALDLALGGPRRYGELVVDAPMLHAPGRREATAADIRKALILFARTCDLLLVAAVAIALIG</sequence>
<keyword evidence="7 9" id="KW-1133">Transmembrane helix</keyword>
<proteinExistence type="inferred from homology"/>
<dbReference type="GO" id="GO:0015420">
    <property type="term" value="F:ABC-type vitamin B12 transporter activity"/>
    <property type="evidence" value="ECO:0007669"/>
    <property type="project" value="UniProtKB-UniRule"/>
</dbReference>
<dbReference type="UniPathway" id="UPA00148"/>
<dbReference type="Proteomes" id="UP000531216">
    <property type="component" value="Unassembled WGS sequence"/>
</dbReference>
<evidence type="ECO:0000313" key="11">
    <source>
        <dbReference type="Proteomes" id="UP000531216"/>
    </source>
</evidence>
<comment type="function">
    <text evidence="9">Converts cobyric acid to cobinamide by the addition of aminopropanol on the F carboxylic group.</text>
</comment>
<gene>
    <name evidence="9" type="primary">cobD</name>
    <name evidence="10" type="ORF">GGR05_002809</name>
</gene>
<dbReference type="AlphaFoldDB" id="A0A7W6BXQ5"/>
<evidence type="ECO:0000256" key="9">
    <source>
        <dbReference type="HAMAP-Rule" id="MF_00024"/>
    </source>
</evidence>
<comment type="pathway">
    <text evidence="2 9">Cofactor biosynthesis; adenosylcobalamin biosynthesis.</text>
</comment>
<evidence type="ECO:0000256" key="8">
    <source>
        <dbReference type="ARBA" id="ARBA00023136"/>
    </source>
</evidence>
<keyword evidence="5 9" id="KW-0169">Cobalamin biosynthesis</keyword>
<dbReference type="RefSeq" id="WP_090962168.1">
    <property type="nucleotide sequence ID" value="NZ_FOOA01000005.1"/>
</dbReference>
<dbReference type="GO" id="GO:0048472">
    <property type="term" value="F:threonine-phosphate decarboxylase activity"/>
    <property type="evidence" value="ECO:0007669"/>
    <property type="project" value="InterPro"/>
</dbReference>
<evidence type="ECO:0000256" key="6">
    <source>
        <dbReference type="ARBA" id="ARBA00022692"/>
    </source>
</evidence>
<accession>A0A7W6BXQ5</accession>
<reference evidence="10 11" key="1">
    <citation type="submission" date="2020-08" db="EMBL/GenBank/DDBJ databases">
        <title>Genomic Encyclopedia of Type Strains, Phase IV (KMG-IV): sequencing the most valuable type-strain genomes for metagenomic binning, comparative biology and taxonomic classification.</title>
        <authorList>
            <person name="Goeker M."/>
        </authorList>
    </citation>
    <scope>NUCLEOTIDE SEQUENCE [LARGE SCALE GENOMIC DNA]</scope>
    <source>
        <strain evidence="10 11">DSM 25024</strain>
    </source>
</reference>
<dbReference type="NCBIfam" id="TIGR00380">
    <property type="entry name" value="cobal_cbiB"/>
    <property type="match status" value="1"/>
</dbReference>
<evidence type="ECO:0000256" key="4">
    <source>
        <dbReference type="ARBA" id="ARBA00022475"/>
    </source>
</evidence>
<dbReference type="EMBL" id="JACIDO010000005">
    <property type="protein sequence ID" value="MBB3936655.1"/>
    <property type="molecule type" value="Genomic_DNA"/>
</dbReference>
<evidence type="ECO:0000313" key="10">
    <source>
        <dbReference type="EMBL" id="MBB3936655.1"/>
    </source>
</evidence>
<keyword evidence="11" id="KW-1185">Reference proteome</keyword>
<dbReference type="GO" id="GO:0016874">
    <property type="term" value="F:ligase activity"/>
    <property type="evidence" value="ECO:0007669"/>
    <property type="project" value="UniProtKB-KW"/>
</dbReference>
<feature type="transmembrane region" description="Helical" evidence="9">
    <location>
        <begin position="159"/>
        <end position="180"/>
    </location>
</feature>
<comment type="caution">
    <text evidence="10">The sequence shown here is derived from an EMBL/GenBank/DDBJ whole genome shotgun (WGS) entry which is preliminary data.</text>
</comment>
<dbReference type="GO" id="GO:0009236">
    <property type="term" value="P:cobalamin biosynthetic process"/>
    <property type="evidence" value="ECO:0007669"/>
    <property type="project" value="UniProtKB-UniRule"/>
</dbReference>
<dbReference type="HAMAP" id="MF_00024">
    <property type="entry name" value="CobD_CbiB"/>
    <property type="match status" value="1"/>
</dbReference>
<dbReference type="PANTHER" id="PTHR34308">
    <property type="entry name" value="COBALAMIN BIOSYNTHESIS PROTEIN CBIB"/>
    <property type="match status" value="1"/>
</dbReference>
<dbReference type="Pfam" id="PF03186">
    <property type="entry name" value="CobD_Cbib"/>
    <property type="match status" value="1"/>
</dbReference>
<evidence type="ECO:0000256" key="7">
    <source>
        <dbReference type="ARBA" id="ARBA00022989"/>
    </source>
</evidence>
<dbReference type="InterPro" id="IPR004485">
    <property type="entry name" value="Cobalamin_biosynth_CobD/CbiB"/>
</dbReference>
<feature type="transmembrane region" description="Helical" evidence="9">
    <location>
        <begin position="299"/>
        <end position="320"/>
    </location>
</feature>
<dbReference type="PANTHER" id="PTHR34308:SF1">
    <property type="entry name" value="COBALAMIN BIOSYNTHESIS PROTEIN CBIB"/>
    <property type="match status" value="1"/>
</dbReference>